<dbReference type="PANTHER" id="PTHR30081:SF8">
    <property type="entry name" value="PROTEIN TRANSLOCASE SUBUNIT SECF"/>
    <property type="match status" value="1"/>
</dbReference>
<evidence type="ECO:0000256" key="2">
    <source>
        <dbReference type="ARBA" id="ARBA00022448"/>
    </source>
</evidence>
<dbReference type="NCBIfam" id="TIGR00916">
    <property type="entry name" value="2A0604s01"/>
    <property type="match status" value="1"/>
</dbReference>
<name>A0ABS4JRT7_9FIRM</name>
<dbReference type="SUPFAM" id="SSF82866">
    <property type="entry name" value="Multidrug efflux transporter AcrB transmembrane domain"/>
    <property type="match status" value="1"/>
</dbReference>
<keyword evidence="4 9" id="KW-0812">Transmembrane</keyword>
<feature type="transmembrane region" description="Helical" evidence="9">
    <location>
        <begin position="189"/>
        <end position="208"/>
    </location>
</feature>
<keyword evidence="3 9" id="KW-1003">Cell membrane</keyword>
<feature type="transmembrane region" description="Helical" evidence="9">
    <location>
        <begin position="160"/>
        <end position="183"/>
    </location>
</feature>
<evidence type="ECO:0000256" key="1">
    <source>
        <dbReference type="ARBA" id="ARBA00004651"/>
    </source>
</evidence>
<evidence type="ECO:0000259" key="10">
    <source>
        <dbReference type="Pfam" id="PF02355"/>
    </source>
</evidence>
<evidence type="ECO:0000313" key="12">
    <source>
        <dbReference type="Proteomes" id="UP001519289"/>
    </source>
</evidence>
<comment type="similarity">
    <text evidence="9">Belongs to the SecD/SecF family. SecF subfamily.</text>
</comment>
<dbReference type="PRINTS" id="PR01755">
    <property type="entry name" value="SECFTRNLCASE"/>
</dbReference>
<accession>A0ABS4JRT7</accession>
<feature type="transmembrane region" description="Helical" evidence="9">
    <location>
        <begin position="240"/>
        <end position="262"/>
    </location>
</feature>
<keyword evidence="2 9" id="KW-0813">Transport</keyword>
<dbReference type="Gene3D" id="1.20.1640.10">
    <property type="entry name" value="Multidrug efflux transporter AcrB transmembrane domain"/>
    <property type="match status" value="1"/>
</dbReference>
<dbReference type="HAMAP" id="MF_01464_B">
    <property type="entry name" value="SecF_B"/>
    <property type="match status" value="1"/>
</dbReference>
<dbReference type="InterPro" id="IPR022813">
    <property type="entry name" value="SecD/SecF_arch_bac"/>
</dbReference>
<dbReference type="RefSeq" id="WP_209466385.1">
    <property type="nucleotide sequence ID" value="NZ_JAGGLG010000011.1"/>
</dbReference>
<dbReference type="EMBL" id="JAGGLG010000011">
    <property type="protein sequence ID" value="MBP2018252.1"/>
    <property type="molecule type" value="Genomic_DNA"/>
</dbReference>
<comment type="subunit">
    <text evidence="9">Forms a complex with SecD. Part of the essential Sec protein translocation apparatus which comprises SecA, SecYEG and auxiliary proteins SecDF. Other proteins may also be involved.</text>
</comment>
<dbReference type="PANTHER" id="PTHR30081">
    <property type="entry name" value="PROTEIN-EXPORT MEMBRANE PROTEIN SEC"/>
    <property type="match status" value="1"/>
</dbReference>
<dbReference type="InterPro" id="IPR022645">
    <property type="entry name" value="SecD/SecF_bac"/>
</dbReference>
<keyword evidence="6 9" id="KW-1133">Transmembrane helix</keyword>
<reference evidence="11 12" key="1">
    <citation type="submission" date="2021-03" db="EMBL/GenBank/DDBJ databases">
        <title>Genomic Encyclopedia of Type Strains, Phase IV (KMG-IV): sequencing the most valuable type-strain genomes for metagenomic binning, comparative biology and taxonomic classification.</title>
        <authorList>
            <person name="Goeker M."/>
        </authorList>
    </citation>
    <scope>NUCLEOTIDE SEQUENCE [LARGE SCALE GENOMIC DNA]</scope>
    <source>
        <strain evidence="11 12">DSM 27138</strain>
    </source>
</reference>
<protein>
    <recommendedName>
        <fullName evidence="9">Protein-export membrane protein SecF</fullName>
    </recommendedName>
</protein>
<keyword evidence="5 9" id="KW-0653">Protein transport</keyword>
<dbReference type="NCBIfam" id="TIGR00966">
    <property type="entry name" value="transloc_SecF"/>
    <property type="match status" value="1"/>
</dbReference>
<dbReference type="Pfam" id="PF07549">
    <property type="entry name" value="Sec_GG"/>
    <property type="match status" value="1"/>
</dbReference>
<dbReference type="InterPro" id="IPR055344">
    <property type="entry name" value="SecD_SecF_C_bact"/>
</dbReference>
<evidence type="ECO:0000256" key="4">
    <source>
        <dbReference type="ARBA" id="ARBA00022692"/>
    </source>
</evidence>
<comment type="caution">
    <text evidence="11">The sequence shown here is derived from an EMBL/GenBank/DDBJ whole genome shotgun (WGS) entry which is preliminary data.</text>
</comment>
<evidence type="ECO:0000256" key="9">
    <source>
        <dbReference type="HAMAP-Rule" id="MF_01464"/>
    </source>
</evidence>
<evidence type="ECO:0000256" key="6">
    <source>
        <dbReference type="ARBA" id="ARBA00022989"/>
    </source>
</evidence>
<keyword evidence="7 9" id="KW-0811">Translocation</keyword>
<feature type="domain" description="Protein export membrane protein SecD/SecF C-terminal" evidence="10">
    <location>
        <begin position="115"/>
        <end position="292"/>
    </location>
</feature>
<feature type="transmembrane region" description="Helical" evidence="9">
    <location>
        <begin position="136"/>
        <end position="153"/>
    </location>
</feature>
<sequence length="309" mass="33857">MGFLTRIRYMRYAKHYLIFALVTVLISLGSLVTLGLNRGIDFSGGLLLDIQFEKTVSTEQVRTVIMQATGIDAQIQQVEVRGAENPEATEFLVRTPELTDDQKDSLFKNLLHLGSYEVISEDAVSATVSSELTQKALLAIGIALVLQVIYISIRFQFRMGVTAVLALVHDVIITAGVLSLLQVEINSNFVAAALTVLGYSMNDTVVVMDRLRENLHNRQKGESFEEMATRSIQEVITRSIYTGVSVILMLVAMIVLGGSTILDFALTLLVGTLAGTYSSIVVAAALWYLWERNHDGRHPGPAKAKPAKA</sequence>
<keyword evidence="12" id="KW-1185">Reference proteome</keyword>
<evidence type="ECO:0000256" key="7">
    <source>
        <dbReference type="ARBA" id="ARBA00023010"/>
    </source>
</evidence>
<dbReference type="Pfam" id="PF02355">
    <property type="entry name" value="SecD_SecF_C"/>
    <property type="match status" value="1"/>
</dbReference>
<dbReference type="InterPro" id="IPR005665">
    <property type="entry name" value="SecF_bac"/>
</dbReference>
<dbReference type="InterPro" id="IPR022646">
    <property type="entry name" value="SecD/SecF_CS"/>
</dbReference>
<feature type="transmembrane region" description="Helical" evidence="9">
    <location>
        <begin position="16"/>
        <end position="36"/>
    </location>
</feature>
<evidence type="ECO:0000256" key="3">
    <source>
        <dbReference type="ARBA" id="ARBA00022475"/>
    </source>
</evidence>
<organism evidence="11 12">
    <name type="scientific">Symbiobacterium terraclitae</name>
    <dbReference type="NCBI Taxonomy" id="557451"/>
    <lineage>
        <taxon>Bacteria</taxon>
        <taxon>Bacillati</taxon>
        <taxon>Bacillota</taxon>
        <taxon>Clostridia</taxon>
        <taxon>Eubacteriales</taxon>
        <taxon>Symbiobacteriaceae</taxon>
        <taxon>Symbiobacterium</taxon>
    </lineage>
</organism>
<gene>
    <name evidence="9" type="primary">secF</name>
    <name evidence="11" type="ORF">J2Z79_001653</name>
</gene>
<evidence type="ECO:0000256" key="5">
    <source>
        <dbReference type="ARBA" id="ARBA00022927"/>
    </source>
</evidence>
<evidence type="ECO:0000313" key="11">
    <source>
        <dbReference type="EMBL" id="MBP2018252.1"/>
    </source>
</evidence>
<dbReference type="InterPro" id="IPR048634">
    <property type="entry name" value="SecD_SecF_C"/>
</dbReference>
<dbReference type="Proteomes" id="UP001519289">
    <property type="component" value="Unassembled WGS sequence"/>
</dbReference>
<comment type="function">
    <text evidence="9">Part of the Sec protein translocase complex. Interacts with the SecYEG preprotein conducting channel. SecDF uses the proton motive force (PMF) to complete protein translocation after the ATP-dependent function of SecA.</text>
</comment>
<feature type="transmembrane region" description="Helical" evidence="9">
    <location>
        <begin position="268"/>
        <end position="290"/>
    </location>
</feature>
<keyword evidence="8 9" id="KW-0472">Membrane</keyword>
<proteinExistence type="inferred from homology"/>
<comment type="subcellular location">
    <subcellularLocation>
        <location evidence="1 9">Cell membrane</location>
        <topology evidence="1 9">Multi-pass membrane protein</topology>
    </subcellularLocation>
</comment>
<evidence type="ECO:0000256" key="8">
    <source>
        <dbReference type="ARBA" id="ARBA00023136"/>
    </source>
</evidence>